<dbReference type="SUPFAM" id="SSF161098">
    <property type="entry name" value="MetI-like"/>
    <property type="match status" value="1"/>
</dbReference>
<feature type="domain" description="ABC transmembrane type-1" evidence="8">
    <location>
        <begin position="32"/>
        <end position="228"/>
    </location>
</feature>
<dbReference type="InterPro" id="IPR051322">
    <property type="entry name" value="AA_ABC_Transporter_Permease"/>
</dbReference>
<dbReference type="GO" id="GO:0048473">
    <property type="term" value="P:D-methionine transmembrane transport"/>
    <property type="evidence" value="ECO:0007669"/>
    <property type="project" value="TreeGrafter"/>
</dbReference>
<keyword evidence="2 7" id="KW-0813">Transport</keyword>
<proteinExistence type="inferred from homology"/>
<feature type="transmembrane region" description="Helical" evidence="7">
    <location>
        <begin position="209"/>
        <end position="227"/>
    </location>
</feature>
<keyword evidence="6 7" id="KW-0472">Membrane</keyword>
<dbReference type="GO" id="GO:0005886">
    <property type="term" value="C:plasma membrane"/>
    <property type="evidence" value="ECO:0007669"/>
    <property type="project" value="UniProtKB-SubCell"/>
</dbReference>
<organism evidence="9 10">
    <name type="scientific">Candidatus Phytoplasma phoenicium</name>
    <dbReference type="NCBI Taxonomy" id="198422"/>
    <lineage>
        <taxon>Bacteria</taxon>
        <taxon>Bacillati</taxon>
        <taxon>Mycoplasmatota</taxon>
        <taxon>Mollicutes</taxon>
        <taxon>Acholeplasmatales</taxon>
        <taxon>Acholeplasmataceae</taxon>
        <taxon>Candidatus Phytoplasma</taxon>
        <taxon>16SrIX (Pigeon pea witches'-broom group)</taxon>
    </lineage>
</organism>
<dbReference type="PANTHER" id="PTHR30450">
    <property type="entry name" value="ABC TRANSPORTER PERMEASE"/>
    <property type="match status" value="1"/>
</dbReference>
<evidence type="ECO:0000256" key="2">
    <source>
        <dbReference type="ARBA" id="ARBA00022448"/>
    </source>
</evidence>
<dbReference type="Proteomes" id="UP000238672">
    <property type="component" value="Unassembled WGS sequence"/>
</dbReference>
<dbReference type="InterPro" id="IPR000515">
    <property type="entry name" value="MetI-like"/>
</dbReference>
<evidence type="ECO:0000313" key="10">
    <source>
        <dbReference type="Proteomes" id="UP000238672"/>
    </source>
</evidence>
<keyword evidence="3" id="KW-1003">Cell membrane</keyword>
<reference evidence="9 10" key="1">
    <citation type="submission" date="2018-02" db="EMBL/GenBank/DDBJ databases">
        <title>Metagenomics reveals mixed infection of spiroplasma and phytoplasma in chicory.</title>
        <authorList>
            <person name="Polano C."/>
            <person name="Moruzzi S."/>
            <person name="Ermacora P."/>
            <person name="Ferrini F."/>
            <person name="Martini M."/>
            <person name="Firrao G."/>
        </authorList>
    </citation>
    <scope>NUCLEOTIDE SEQUENCE [LARGE SCALE GENOMIC DNA]</scope>
    <source>
        <strain evidence="9 10">ChiP</strain>
    </source>
</reference>
<dbReference type="PANTHER" id="PTHR30450:SF1">
    <property type="entry name" value="D-METHIONINE TRANSPORT SYSTEM PERMEASE PROTEIN METI-RELATED"/>
    <property type="match status" value="1"/>
</dbReference>
<dbReference type="InterPro" id="IPR035906">
    <property type="entry name" value="MetI-like_sf"/>
</dbReference>
<name>A0A2S8NU21_9MOLU</name>
<comment type="subcellular location">
    <subcellularLocation>
        <location evidence="1 7">Cell membrane</location>
        <topology evidence="1 7">Multi-pass membrane protein</topology>
    </subcellularLocation>
</comment>
<gene>
    <name evidence="9" type="ORF">C6B37_01845</name>
</gene>
<feature type="non-terminal residue" evidence="9">
    <location>
        <position position="228"/>
    </location>
</feature>
<dbReference type="PROSITE" id="PS50928">
    <property type="entry name" value="ABC_TM1"/>
    <property type="match status" value="1"/>
</dbReference>
<dbReference type="AlphaFoldDB" id="A0A2S8NU21"/>
<evidence type="ECO:0000256" key="5">
    <source>
        <dbReference type="ARBA" id="ARBA00022989"/>
    </source>
</evidence>
<evidence type="ECO:0000259" key="8">
    <source>
        <dbReference type="PROSITE" id="PS50928"/>
    </source>
</evidence>
<comment type="caution">
    <text evidence="9">The sequence shown here is derived from an EMBL/GenBank/DDBJ whole genome shotgun (WGS) entry which is preliminary data.</text>
</comment>
<dbReference type="EMBL" id="PUUG01000055">
    <property type="protein sequence ID" value="PQP79438.1"/>
    <property type="molecule type" value="Genomic_DNA"/>
</dbReference>
<evidence type="ECO:0000256" key="7">
    <source>
        <dbReference type="RuleBase" id="RU363032"/>
    </source>
</evidence>
<dbReference type="Pfam" id="PF00528">
    <property type="entry name" value="BPD_transp_1"/>
    <property type="match status" value="1"/>
</dbReference>
<feature type="transmembrane region" description="Helical" evidence="7">
    <location>
        <begin position="38"/>
        <end position="59"/>
    </location>
</feature>
<evidence type="ECO:0000256" key="4">
    <source>
        <dbReference type="ARBA" id="ARBA00022692"/>
    </source>
</evidence>
<evidence type="ECO:0000256" key="6">
    <source>
        <dbReference type="ARBA" id="ARBA00023136"/>
    </source>
</evidence>
<sequence>MKNFLINFYHVLKFREPGMYPDKQPYLILKGLLETLKLTLSATIISVIIGLLLGLFLYSLQINKNYRKTKIYFLINFIFNSLIAPPFLPLSLLVIKCFLGAFFDLYHGFKPSLICLLLVLIPIFARNCEQVFLEMDPNLYETSYTLGANKFQFIKEFVLKETRSAIILKIISIFVSCLSYATILGVIGGGGLGNIVISYGYNSTLDSKGQFSTTDLIIVCVLINLILV</sequence>
<feature type="transmembrane region" description="Helical" evidence="7">
    <location>
        <begin position="107"/>
        <end position="125"/>
    </location>
</feature>
<comment type="similarity">
    <text evidence="7">Belongs to the binding-protein-dependent transport system permease family.</text>
</comment>
<accession>A0A2S8NU21</accession>
<feature type="transmembrane region" description="Helical" evidence="7">
    <location>
        <begin position="170"/>
        <end position="197"/>
    </location>
</feature>
<protein>
    <submittedName>
        <fullName evidence="9">ABC transporter permease</fullName>
    </submittedName>
</protein>
<keyword evidence="10" id="KW-1185">Reference proteome</keyword>
<evidence type="ECO:0000256" key="1">
    <source>
        <dbReference type="ARBA" id="ARBA00004651"/>
    </source>
</evidence>
<keyword evidence="4 7" id="KW-0812">Transmembrane</keyword>
<keyword evidence="5 7" id="KW-1133">Transmembrane helix</keyword>
<evidence type="ECO:0000256" key="3">
    <source>
        <dbReference type="ARBA" id="ARBA00022475"/>
    </source>
</evidence>
<dbReference type="CDD" id="cd06261">
    <property type="entry name" value="TM_PBP2"/>
    <property type="match status" value="1"/>
</dbReference>
<feature type="transmembrane region" description="Helical" evidence="7">
    <location>
        <begin position="71"/>
        <end position="95"/>
    </location>
</feature>
<dbReference type="Gene3D" id="1.10.3720.10">
    <property type="entry name" value="MetI-like"/>
    <property type="match status" value="1"/>
</dbReference>
<evidence type="ECO:0000313" key="9">
    <source>
        <dbReference type="EMBL" id="PQP79438.1"/>
    </source>
</evidence>